<evidence type="ECO:0000256" key="1">
    <source>
        <dbReference type="ARBA" id="ARBA00004141"/>
    </source>
</evidence>
<name>A0ABR3PFH1_9PEZI</name>
<comment type="similarity">
    <text evidence="5">Belongs to the SAT4 family.</text>
</comment>
<proteinExistence type="inferred from homology"/>
<dbReference type="Proteomes" id="UP001562354">
    <property type="component" value="Unassembled WGS sequence"/>
</dbReference>
<feature type="transmembrane region" description="Helical" evidence="6">
    <location>
        <begin position="257"/>
        <end position="275"/>
    </location>
</feature>
<protein>
    <recommendedName>
        <fullName evidence="7">Rhodopsin domain-containing protein</fullName>
    </recommendedName>
</protein>
<dbReference type="Pfam" id="PF20684">
    <property type="entry name" value="Fung_rhodopsin"/>
    <property type="match status" value="1"/>
</dbReference>
<sequence>MASAASSASEIPDVTNLGSGPVQLVRVGVAFLVVAWISTALRFWTRTMIIRSLGWDDYTMLLTMISFTVQCAYLIRGGIIEMHPEQIVTLGAIAELITDVIAFSASFVMTTIILKISLALFFLRIIITDWQRKVMYYITAIYTAYALVYFICVTFGCGLPADYLFNTAKGKCLSVDRVVIPMSYAQTCANAAVDWVYVLLPMHTLWNLRMPRTTKQWASLLILLGALGSVASLVRLGSVDGLSPGRDFLRRSVNTRIWATIEPGLGIVAVSLATTRPMFRRFLETTRVGYSGNGSGFNHVDAAATGNGGGSKSLALGPVSAPVRAGFREIDKNNPELTNIQIVDPGEKQQTVHTYQGTWV</sequence>
<comment type="subcellular location">
    <subcellularLocation>
        <location evidence="1">Membrane</location>
        <topology evidence="1">Multi-pass membrane protein</topology>
    </subcellularLocation>
</comment>
<keyword evidence="9" id="KW-1185">Reference proteome</keyword>
<evidence type="ECO:0000256" key="2">
    <source>
        <dbReference type="ARBA" id="ARBA00022692"/>
    </source>
</evidence>
<feature type="transmembrane region" description="Helical" evidence="6">
    <location>
        <begin position="220"/>
        <end position="237"/>
    </location>
</feature>
<keyword evidence="4 6" id="KW-0472">Membrane</keyword>
<evidence type="ECO:0000313" key="8">
    <source>
        <dbReference type="EMBL" id="KAL1304820.1"/>
    </source>
</evidence>
<feature type="transmembrane region" description="Helical" evidence="6">
    <location>
        <begin position="100"/>
        <end position="123"/>
    </location>
</feature>
<dbReference type="InterPro" id="IPR052337">
    <property type="entry name" value="SAT4-like"/>
</dbReference>
<dbReference type="PANTHER" id="PTHR33048:SF96">
    <property type="entry name" value="INTEGRAL MEMBRANE PROTEIN"/>
    <property type="match status" value="1"/>
</dbReference>
<dbReference type="EMBL" id="JBFMKM010000008">
    <property type="protein sequence ID" value="KAL1304820.1"/>
    <property type="molecule type" value="Genomic_DNA"/>
</dbReference>
<feature type="transmembrane region" description="Helical" evidence="6">
    <location>
        <begin position="24"/>
        <end position="45"/>
    </location>
</feature>
<reference evidence="8 9" key="1">
    <citation type="submission" date="2024-07" db="EMBL/GenBank/DDBJ databases">
        <title>Draft sequence of the Neodothiora populina.</title>
        <authorList>
            <person name="Drown D.D."/>
            <person name="Schuette U.S."/>
            <person name="Buechlein A.B."/>
            <person name="Rusch D.R."/>
            <person name="Winton L.W."/>
            <person name="Adams G.A."/>
        </authorList>
    </citation>
    <scope>NUCLEOTIDE SEQUENCE [LARGE SCALE GENOMIC DNA]</scope>
    <source>
        <strain evidence="8 9">CPC 39397</strain>
    </source>
</reference>
<feature type="transmembrane region" description="Helical" evidence="6">
    <location>
        <begin position="135"/>
        <end position="161"/>
    </location>
</feature>
<evidence type="ECO:0000256" key="6">
    <source>
        <dbReference type="SAM" id="Phobius"/>
    </source>
</evidence>
<feature type="transmembrane region" description="Helical" evidence="6">
    <location>
        <begin position="181"/>
        <end position="200"/>
    </location>
</feature>
<keyword evidence="2 6" id="KW-0812">Transmembrane</keyword>
<evidence type="ECO:0000256" key="3">
    <source>
        <dbReference type="ARBA" id="ARBA00022989"/>
    </source>
</evidence>
<dbReference type="PANTHER" id="PTHR33048">
    <property type="entry name" value="PTH11-LIKE INTEGRAL MEMBRANE PROTEIN (AFU_ORTHOLOGUE AFUA_5G11245)"/>
    <property type="match status" value="1"/>
</dbReference>
<accession>A0ABR3PFH1</accession>
<dbReference type="RefSeq" id="XP_069201094.1">
    <property type="nucleotide sequence ID" value="XM_069348111.1"/>
</dbReference>
<comment type="caution">
    <text evidence="8">The sequence shown here is derived from an EMBL/GenBank/DDBJ whole genome shotgun (WGS) entry which is preliminary data.</text>
</comment>
<evidence type="ECO:0000256" key="4">
    <source>
        <dbReference type="ARBA" id="ARBA00023136"/>
    </source>
</evidence>
<keyword evidence="3 6" id="KW-1133">Transmembrane helix</keyword>
<dbReference type="InterPro" id="IPR049326">
    <property type="entry name" value="Rhodopsin_dom_fungi"/>
</dbReference>
<feature type="domain" description="Rhodopsin" evidence="7">
    <location>
        <begin position="41"/>
        <end position="281"/>
    </location>
</feature>
<evidence type="ECO:0000313" key="9">
    <source>
        <dbReference type="Proteomes" id="UP001562354"/>
    </source>
</evidence>
<evidence type="ECO:0000259" key="7">
    <source>
        <dbReference type="Pfam" id="PF20684"/>
    </source>
</evidence>
<dbReference type="GeneID" id="95977447"/>
<gene>
    <name evidence="8" type="ORF">AAFC00_003747</name>
</gene>
<feature type="transmembrane region" description="Helical" evidence="6">
    <location>
        <begin position="57"/>
        <end position="80"/>
    </location>
</feature>
<evidence type="ECO:0000256" key="5">
    <source>
        <dbReference type="ARBA" id="ARBA00038359"/>
    </source>
</evidence>
<organism evidence="8 9">
    <name type="scientific">Neodothiora populina</name>
    <dbReference type="NCBI Taxonomy" id="2781224"/>
    <lineage>
        <taxon>Eukaryota</taxon>
        <taxon>Fungi</taxon>
        <taxon>Dikarya</taxon>
        <taxon>Ascomycota</taxon>
        <taxon>Pezizomycotina</taxon>
        <taxon>Dothideomycetes</taxon>
        <taxon>Dothideomycetidae</taxon>
        <taxon>Dothideales</taxon>
        <taxon>Dothioraceae</taxon>
        <taxon>Neodothiora</taxon>
    </lineage>
</organism>